<name>A0ABD6E4I2_9BILA</name>
<dbReference type="EMBL" id="JBGFUD010000342">
    <property type="protein sequence ID" value="MFH4974316.1"/>
    <property type="molecule type" value="Genomic_DNA"/>
</dbReference>
<sequence>MTSQPSQELVTSSRLPENDLAGFSFEDKLRICKERTSVQFEDCLQLLQSCQRDADYFLVLGLLPGFLKSRQLTETESCLLLEGLPLELFARMLSSDDELANEDYAELVINVLSVLLPRCSQEMFHKLHCLAPPIKRRLHLIRSKSLTVKDVETYLYLVLIICEDSLSERDILSVLDVISSTLVSRTSELPSTDLLDGCIIMLRKLAELNRSWDEETPPWLKNYLLIVERILRTKYTNDVRWKQCFEICALICLIFGLNCFGNSSHFLITLTALTEVELRLILNEPKRVDVGRLKPCSILMRHFIQSVESSVLSDEDDATKVSLMCRDVTNFVCEYIVESEKSSDDELEWDVKIALYEIICSFFAVGGYNIIDRNVLHNVIPHLIGISLQSCQKGNSEEALQLIRLFGSLPELNDQCLPLMLHYLKGDPHSTTDYETRLEETKLVLSSLRGRADWYSYDDLKNVKNEAEAEGNESLLKILNTLDA</sequence>
<gene>
    <name evidence="1" type="ORF">AB6A40_001025</name>
</gene>
<proteinExistence type="predicted"/>
<reference evidence="1 2" key="1">
    <citation type="submission" date="2024-08" db="EMBL/GenBank/DDBJ databases">
        <title>Gnathostoma spinigerum genome.</title>
        <authorList>
            <person name="Gonzalez-Bertolin B."/>
            <person name="Monzon S."/>
            <person name="Zaballos A."/>
            <person name="Jimenez P."/>
            <person name="Dekumyoy P."/>
            <person name="Varona S."/>
            <person name="Cuesta I."/>
            <person name="Sumanam S."/>
            <person name="Adisakwattana P."/>
            <person name="Gasser R.B."/>
            <person name="Hernandez-Gonzalez A."/>
            <person name="Young N.D."/>
            <person name="Perteguer M.J."/>
        </authorList>
    </citation>
    <scope>NUCLEOTIDE SEQUENCE [LARGE SCALE GENOMIC DNA]</scope>
    <source>
        <strain evidence="1">AL3</strain>
        <tissue evidence="1">Liver</tissue>
    </source>
</reference>
<dbReference type="Proteomes" id="UP001608902">
    <property type="component" value="Unassembled WGS sequence"/>
</dbReference>
<comment type="caution">
    <text evidence="1">The sequence shown here is derived from an EMBL/GenBank/DDBJ whole genome shotgun (WGS) entry which is preliminary data.</text>
</comment>
<evidence type="ECO:0008006" key="3">
    <source>
        <dbReference type="Google" id="ProtNLM"/>
    </source>
</evidence>
<evidence type="ECO:0000313" key="2">
    <source>
        <dbReference type="Proteomes" id="UP001608902"/>
    </source>
</evidence>
<protein>
    <recommendedName>
        <fullName evidence="3">Neurochondrin</fullName>
    </recommendedName>
</protein>
<organism evidence="1 2">
    <name type="scientific">Gnathostoma spinigerum</name>
    <dbReference type="NCBI Taxonomy" id="75299"/>
    <lineage>
        <taxon>Eukaryota</taxon>
        <taxon>Metazoa</taxon>
        <taxon>Ecdysozoa</taxon>
        <taxon>Nematoda</taxon>
        <taxon>Chromadorea</taxon>
        <taxon>Rhabditida</taxon>
        <taxon>Spirurina</taxon>
        <taxon>Gnathostomatomorpha</taxon>
        <taxon>Gnathostomatoidea</taxon>
        <taxon>Gnathostomatidae</taxon>
        <taxon>Gnathostoma</taxon>
    </lineage>
</organism>
<evidence type="ECO:0000313" key="1">
    <source>
        <dbReference type="EMBL" id="MFH4974316.1"/>
    </source>
</evidence>
<keyword evidence="2" id="KW-1185">Reference proteome</keyword>
<dbReference type="AlphaFoldDB" id="A0ABD6E4I2"/>
<accession>A0ABD6E4I2</accession>